<keyword evidence="1" id="KW-1133">Transmembrane helix</keyword>
<feature type="transmembrane region" description="Helical" evidence="1">
    <location>
        <begin position="177"/>
        <end position="197"/>
    </location>
</feature>
<accession>A0A267FSP4</accession>
<keyword evidence="3" id="KW-1185">Reference proteome</keyword>
<feature type="transmembrane region" description="Helical" evidence="1">
    <location>
        <begin position="217"/>
        <end position="239"/>
    </location>
</feature>
<feature type="transmembrane region" description="Helical" evidence="1">
    <location>
        <begin position="382"/>
        <end position="409"/>
    </location>
</feature>
<keyword evidence="1" id="KW-0472">Membrane</keyword>
<evidence type="ECO:0000313" key="3">
    <source>
        <dbReference type="Proteomes" id="UP000215902"/>
    </source>
</evidence>
<dbReference type="STRING" id="282301.A0A267FSP4"/>
<keyword evidence="1" id="KW-0812">Transmembrane</keyword>
<proteinExistence type="predicted"/>
<comment type="caution">
    <text evidence="2">The sequence shown here is derived from an EMBL/GenBank/DDBJ whole genome shotgun (WGS) entry which is preliminary data.</text>
</comment>
<sequence>RTDRQTGRGRYTAKGFSFSTYRPSTGVPSLYLSHAFNSELHRDSAGLCQAYTSQGVVVALKFMKILTREGKLTRENELKQQQTRQTDRQRLQKQIWQDCKKALLFDTMCSVRVGKCILLLCASIALVFSIATSYLSNGNGLEIGQKIGLFESGNTSGIRSWSERGAFTNSSFTPVGWAFTAWIAIYAYQLVVIAHCWTTLCRRAPSGRGFLCNDPDLAPAGLLFWHFIASLFNMAWIFLADRVDRYNYLLIPQTCVLFALAVSLAAALSSSYYWLYVGKRQLALRQSAYWLTVIFVQNGVGLYAGWAVFASFLNLDISLNYLSTLTSETCSFICLGLLNSIVAAYVVMELTTLDRVLRFVFTPHMAIAWASATAIYNKFNGWIIPDILLLLLLSIIGLGLLLKIIAAIVRSKVEPIFPRNSNSYSLKP</sequence>
<feature type="transmembrane region" description="Helical" evidence="1">
    <location>
        <begin position="116"/>
        <end position="135"/>
    </location>
</feature>
<organism evidence="2 3">
    <name type="scientific">Macrostomum lignano</name>
    <dbReference type="NCBI Taxonomy" id="282301"/>
    <lineage>
        <taxon>Eukaryota</taxon>
        <taxon>Metazoa</taxon>
        <taxon>Spiralia</taxon>
        <taxon>Lophotrochozoa</taxon>
        <taxon>Platyhelminthes</taxon>
        <taxon>Rhabditophora</taxon>
        <taxon>Macrostomorpha</taxon>
        <taxon>Macrostomida</taxon>
        <taxon>Macrostomidae</taxon>
        <taxon>Macrostomum</taxon>
    </lineage>
</organism>
<dbReference type="EMBL" id="NIVC01000792">
    <property type="protein sequence ID" value="PAA76815.1"/>
    <property type="molecule type" value="Genomic_DNA"/>
</dbReference>
<dbReference type="Proteomes" id="UP000215902">
    <property type="component" value="Unassembled WGS sequence"/>
</dbReference>
<feature type="transmembrane region" description="Helical" evidence="1">
    <location>
        <begin position="288"/>
        <end position="313"/>
    </location>
</feature>
<dbReference type="OrthoDB" id="5586934at2759"/>
<feature type="non-terminal residue" evidence="2">
    <location>
        <position position="1"/>
    </location>
</feature>
<evidence type="ECO:0000256" key="1">
    <source>
        <dbReference type="SAM" id="Phobius"/>
    </source>
</evidence>
<gene>
    <name evidence="2" type="ORF">BOX15_Mlig031378g1</name>
</gene>
<dbReference type="PANTHER" id="PTHR33802:SF1">
    <property type="entry name" value="XK-RELATED PROTEIN"/>
    <property type="match status" value="1"/>
</dbReference>
<dbReference type="AlphaFoldDB" id="A0A267FSP4"/>
<reference evidence="2 3" key="1">
    <citation type="submission" date="2017-06" db="EMBL/GenBank/DDBJ databases">
        <title>A platform for efficient transgenesis in Macrostomum lignano, a flatworm model organism for stem cell research.</title>
        <authorList>
            <person name="Berezikov E."/>
        </authorList>
    </citation>
    <scope>NUCLEOTIDE SEQUENCE [LARGE SCALE GENOMIC DNA]</scope>
    <source>
        <strain evidence="2">DV1</strain>
        <tissue evidence="2">Whole organism</tissue>
    </source>
</reference>
<evidence type="ECO:0000313" key="2">
    <source>
        <dbReference type="EMBL" id="PAA76815.1"/>
    </source>
</evidence>
<dbReference type="PANTHER" id="PTHR33802">
    <property type="entry name" value="SI:CH211-161H7.5-RELATED"/>
    <property type="match status" value="1"/>
</dbReference>
<feature type="transmembrane region" description="Helical" evidence="1">
    <location>
        <begin position="325"/>
        <end position="347"/>
    </location>
</feature>
<protein>
    <submittedName>
        <fullName evidence="2">Uncharacterized protein</fullName>
    </submittedName>
</protein>
<feature type="transmembrane region" description="Helical" evidence="1">
    <location>
        <begin position="251"/>
        <end position="276"/>
    </location>
</feature>
<name>A0A267FSP4_9PLAT</name>
<feature type="transmembrane region" description="Helical" evidence="1">
    <location>
        <begin position="359"/>
        <end position="376"/>
    </location>
</feature>